<organism evidence="1 2">
    <name type="scientific">Colletotrichum sojae</name>
    <dbReference type="NCBI Taxonomy" id="2175907"/>
    <lineage>
        <taxon>Eukaryota</taxon>
        <taxon>Fungi</taxon>
        <taxon>Dikarya</taxon>
        <taxon>Ascomycota</taxon>
        <taxon>Pezizomycotina</taxon>
        <taxon>Sordariomycetes</taxon>
        <taxon>Hypocreomycetidae</taxon>
        <taxon>Glomerellales</taxon>
        <taxon>Glomerellaceae</taxon>
        <taxon>Colletotrichum</taxon>
        <taxon>Colletotrichum orchidearum species complex</taxon>
    </lineage>
</organism>
<reference evidence="1 2" key="1">
    <citation type="journal article" date="2020" name="Phytopathology">
        <title>Genome Sequence Resources of Colletotrichum truncatum, C. plurivorum, C. musicola, and C. sojae: Four Species Pathogenic to Soybean (Glycine max).</title>
        <authorList>
            <person name="Rogerio F."/>
            <person name="Boufleur T.R."/>
            <person name="Ciampi-Guillardi M."/>
            <person name="Sukno S.A."/>
            <person name="Thon M.R."/>
            <person name="Massola Junior N.S."/>
            <person name="Baroncelli R."/>
        </authorList>
    </citation>
    <scope>NUCLEOTIDE SEQUENCE [LARGE SCALE GENOMIC DNA]</scope>
    <source>
        <strain evidence="1 2">LFN0009</strain>
    </source>
</reference>
<accession>A0A8H6J1R2</accession>
<dbReference type="EMBL" id="WIGN01000198">
    <property type="protein sequence ID" value="KAF6804820.1"/>
    <property type="molecule type" value="Genomic_DNA"/>
</dbReference>
<name>A0A8H6J1R2_9PEZI</name>
<sequence length="68" mass="7626">MNPLATVEWHIDTAEHPTFEAILSPPEEENKHLTALAFLTDCLHRLDDGADWPETAKFSVEERACAPP</sequence>
<dbReference type="Proteomes" id="UP000652219">
    <property type="component" value="Unassembled WGS sequence"/>
</dbReference>
<proteinExistence type="predicted"/>
<protein>
    <submittedName>
        <fullName evidence="1">Uncharacterized protein</fullName>
    </submittedName>
</protein>
<comment type="caution">
    <text evidence="1">The sequence shown here is derived from an EMBL/GenBank/DDBJ whole genome shotgun (WGS) entry which is preliminary data.</text>
</comment>
<gene>
    <name evidence="1" type="ORF">CSOJ01_09914</name>
</gene>
<dbReference type="AlphaFoldDB" id="A0A8H6J1R2"/>
<keyword evidence="2" id="KW-1185">Reference proteome</keyword>
<evidence type="ECO:0000313" key="1">
    <source>
        <dbReference type="EMBL" id="KAF6804820.1"/>
    </source>
</evidence>
<evidence type="ECO:0000313" key="2">
    <source>
        <dbReference type="Proteomes" id="UP000652219"/>
    </source>
</evidence>